<dbReference type="InterPro" id="IPR002182">
    <property type="entry name" value="NB-ARC"/>
</dbReference>
<evidence type="ECO:0000256" key="2">
    <source>
        <dbReference type="SAM" id="MobiDB-lite"/>
    </source>
</evidence>
<feature type="domain" description="AAA+ ATPase" evidence="3">
    <location>
        <begin position="475"/>
        <end position="632"/>
    </location>
</feature>
<dbReference type="Pfam" id="PF24883">
    <property type="entry name" value="NPHP3_N"/>
    <property type="match status" value="1"/>
</dbReference>
<dbReference type="OrthoDB" id="21416at2759"/>
<sequence length="1387" mass="155234">MAGGKLVSRLKFLFSSKHSASKSLESPKDNAKQDEPYILDAQSAPVSSNTEPRPGQQIAVAEGAPIVPVAGTDSTAKKTSSPKDDATVLPVSEEAYDQTHGASSLGSTDAPILHPQPQGPLAEPLPKTAASGTPSLGGDTLEEAGNSSQVPPSAKTTSSDRKLWDKAIDQLQKSKEDPNIVAVVNEFTVKVANSNAAENSPSPKDFAKDIKKEMELEIKGQPNNSKTHHFVEKTISILNKFVSVGDVAVTFDPVHAALPWAAVRFVLQILTASSELRTQLLGGIAKVTSLVLQCGIYQELYMGPNFTLRPLEDSLVDLETSIVRAYAKSQLFLGFAIQRQRSWSKALNAPFKLDDVSKYVERLVESGDQLALAADNCEKQCSYLNRAAVKNLRDLAKESRQAIGSVLNTLIQVDKQLNQIATRDEMRQMFQEYQAPSQAPSKARAAIFMVDFDRDTKSLVSRENIYDSISRGFGSGNHVALWGLGGVGKSRIAIEFLYRTANDDPGQSIYWVSAASSSRFLDSLRSIMRWIPEETLEKLEKFNTSTVGDTKILDVPQLINDWLSHPQSGPWLLILDNADTAEIFEKDESQKHPYIWYIPKSRGRVLMTTRSRGIAERLVNQDSGVIHVPLMSTTEAVDLFKSSLPNDTTPVSKVEDLAKALDFLPLAIMQAVAYIRSFKPLMSIGGYLTLFQKTEAEEERLLQRDFSDAVRDPDDLTNAVIITWQLNFGQIVHYGHATTGVISYLAVLDRETIPMFLLTAIWTQNDLVEDVGLLVQYSFIFEAASPAQAPEENMWSIHRLVHRTMRIWLRNGGQEEHWQQKAVEVLSNTFSAAIHARIWWQARLLLPHVRLALSYPAASSAATSTLREMVAEFERPRWLSIGRETSESAAIQARQNDIEGSFKWLFNQEQFVSWLHGGLPMLFLLGERGSGKTALCSRVVRYLSDPNNSADGAHVLYYFTTSKSANQFSDCLQTLLHQLWADREDIPDDVRFVLAAISAPQETPTTQSLISTLCLALDRTAEDVYIILDGIPGSDLQQTLPFFQSLKADRRRIMIASRPFPMFEFIQPHAQIRIDDFTNFDFEILISNRLKNINMPDEIRHRITERLLYSAEGSILWLKLVLKVIEKELQSGSSFHKLEEAIASTPRSLDALYNHALDRIEDLERNQAENIFAWLAFTFRPLSCEEFIEALAPQDSHSGENLVPERLEAVADRLVASVSSLVEVRDGIVQLAHPTVREFLLYEPSRLGLSEQLAHTRILSTCFKTLLDEPDVTRPHFLGYAAKYWTKHLEAVVQILGGSDSLPPDTVNAWKKLFNVTQPRFFLRWVRYYDPLDPEADPSQRLARTLEDFPSQKTYMETISTDVRAAIEAEEQLGRKEEEGEETERLS</sequence>
<gene>
    <name evidence="4" type="ORF">K444DRAFT_669916</name>
</gene>
<proteinExistence type="predicted"/>
<feature type="region of interest" description="Disordered" evidence="2">
    <location>
        <begin position="1368"/>
        <end position="1387"/>
    </location>
</feature>
<dbReference type="InterPro" id="IPR056884">
    <property type="entry name" value="NPHP3-like_N"/>
</dbReference>
<evidence type="ECO:0000313" key="5">
    <source>
        <dbReference type="Proteomes" id="UP000235371"/>
    </source>
</evidence>
<dbReference type="InParanoid" id="A0A2J6SNK7"/>
<feature type="compositionally biased region" description="Basic and acidic residues" evidence="2">
    <location>
        <begin position="25"/>
        <end position="35"/>
    </location>
</feature>
<dbReference type="InterPro" id="IPR027417">
    <property type="entry name" value="P-loop_NTPase"/>
</dbReference>
<keyword evidence="1" id="KW-0677">Repeat</keyword>
<dbReference type="InterPro" id="IPR054471">
    <property type="entry name" value="GPIID_WHD"/>
</dbReference>
<accession>A0A2J6SNK7</accession>
<dbReference type="SMART" id="SM00382">
    <property type="entry name" value="AAA"/>
    <property type="match status" value="2"/>
</dbReference>
<evidence type="ECO:0000313" key="4">
    <source>
        <dbReference type="EMBL" id="PMD52344.1"/>
    </source>
</evidence>
<dbReference type="Pfam" id="PF22939">
    <property type="entry name" value="WHD_GPIID"/>
    <property type="match status" value="1"/>
</dbReference>
<dbReference type="EMBL" id="KZ613912">
    <property type="protein sequence ID" value="PMD52344.1"/>
    <property type="molecule type" value="Genomic_DNA"/>
</dbReference>
<evidence type="ECO:0000256" key="1">
    <source>
        <dbReference type="ARBA" id="ARBA00022737"/>
    </source>
</evidence>
<dbReference type="PANTHER" id="PTHR10039:SF14">
    <property type="entry name" value="NACHT DOMAIN-CONTAINING PROTEIN"/>
    <property type="match status" value="1"/>
</dbReference>
<feature type="region of interest" description="Disordered" evidence="2">
    <location>
        <begin position="18"/>
        <end position="161"/>
    </location>
</feature>
<dbReference type="InterPro" id="IPR003593">
    <property type="entry name" value="AAA+_ATPase"/>
</dbReference>
<name>A0A2J6SNK7_9HELO</name>
<feature type="compositionally biased region" description="Basic and acidic residues" evidence="2">
    <location>
        <begin position="1372"/>
        <end position="1387"/>
    </location>
</feature>
<dbReference type="SUPFAM" id="SSF52540">
    <property type="entry name" value="P-loop containing nucleoside triphosphate hydrolases"/>
    <property type="match status" value="2"/>
</dbReference>
<organism evidence="4 5">
    <name type="scientific">Hyaloscypha bicolor E</name>
    <dbReference type="NCBI Taxonomy" id="1095630"/>
    <lineage>
        <taxon>Eukaryota</taxon>
        <taxon>Fungi</taxon>
        <taxon>Dikarya</taxon>
        <taxon>Ascomycota</taxon>
        <taxon>Pezizomycotina</taxon>
        <taxon>Leotiomycetes</taxon>
        <taxon>Helotiales</taxon>
        <taxon>Hyaloscyphaceae</taxon>
        <taxon>Hyaloscypha</taxon>
        <taxon>Hyaloscypha bicolor</taxon>
    </lineage>
</organism>
<feature type="domain" description="AAA+ ATPase" evidence="3">
    <location>
        <begin position="918"/>
        <end position="1113"/>
    </location>
</feature>
<feature type="compositionally biased region" description="Polar residues" evidence="2">
    <location>
        <begin position="145"/>
        <end position="157"/>
    </location>
</feature>
<protein>
    <recommendedName>
        <fullName evidence="3">AAA+ ATPase domain-containing protein</fullName>
    </recommendedName>
</protein>
<dbReference type="Pfam" id="PF00931">
    <property type="entry name" value="NB-ARC"/>
    <property type="match status" value="1"/>
</dbReference>
<evidence type="ECO:0000259" key="3">
    <source>
        <dbReference type="SMART" id="SM00382"/>
    </source>
</evidence>
<dbReference type="GO" id="GO:0043531">
    <property type="term" value="F:ADP binding"/>
    <property type="evidence" value="ECO:0007669"/>
    <property type="project" value="InterPro"/>
</dbReference>
<dbReference type="Proteomes" id="UP000235371">
    <property type="component" value="Unassembled WGS sequence"/>
</dbReference>
<dbReference type="RefSeq" id="XP_024729248.1">
    <property type="nucleotide sequence ID" value="XM_024887574.1"/>
</dbReference>
<dbReference type="PANTHER" id="PTHR10039">
    <property type="entry name" value="AMELOGENIN"/>
    <property type="match status" value="1"/>
</dbReference>
<reference evidence="4 5" key="1">
    <citation type="submission" date="2016-04" db="EMBL/GenBank/DDBJ databases">
        <title>A degradative enzymes factory behind the ericoid mycorrhizal symbiosis.</title>
        <authorList>
            <consortium name="DOE Joint Genome Institute"/>
            <person name="Martino E."/>
            <person name="Morin E."/>
            <person name="Grelet G."/>
            <person name="Kuo A."/>
            <person name="Kohler A."/>
            <person name="Daghino S."/>
            <person name="Barry K."/>
            <person name="Choi C."/>
            <person name="Cichocki N."/>
            <person name="Clum A."/>
            <person name="Copeland A."/>
            <person name="Hainaut M."/>
            <person name="Haridas S."/>
            <person name="Labutti K."/>
            <person name="Lindquist E."/>
            <person name="Lipzen A."/>
            <person name="Khouja H.-R."/>
            <person name="Murat C."/>
            <person name="Ohm R."/>
            <person name="Olson A."/>
            <person name="Spatafora J."/>
            <person name="Veneault-Fourrey C."/>
            <person name="Henrissat B."/>
            <person name="Grigoriev I."/>
            <person name="Martin F."/>
            <person name="Perotto S."/>
        </authorList>
    </citation>
    <scope>NUCLEOTIDE SEQUENCE [LARGE SCALE GENOMIC DNA]</scope>
    <source>
        <strain evidence="4 5">E</strain>
    </source>
</reference>
<dbReference type="GeneID" id="36595650"/>
<dbReference type="Gene3D" id="3.40.50.300">
    <property type="entry name" value="P-loop containing nucleotide triphosphate hydrolases"/>
    <property type="match status" value="2"/>
</dbReference>
<keyword evidence="5" id="KW-1185">Reference proteome</keyword>